<proteinExistence type="predicted"/>
<keyword evidence="2" id="KW-1185">Reference proteome</keyword>
<evidence type="ECO:0000313" key="1">
    <source>
        <dbReference type="EMBL" id="KAL0564387.1"/>
    </source>
</evidence>
<feature type="non-terminal residue" evidence="1">
    <location>
        <position position="130"/>
    </location>
</feature>
<protein>
    <submittedName>
        <fullName evidence="1">Uncharacterized protein</fullName>
    </submittedName>
</protein>
<gene>
    <name evidence="1" type="ORF">V5O48_017660</name>
</gene>
<reference evidence="1 2" key="1">
    <citation type="submission" date="2024-02" db="EMBL/GenBank/DDBJ databases">
        <title>A draft genome for the cacao thread blight pathogen Marasmius crinis-equi.</title>
        <authorList>
            <person name="Cohen S.P."/>
            <person name="Baruah I.K."/>
            <person name="Amoako-Attah I."/>
            <person name="Bukari Y."/>
            <person name="Meinhardt L.W."/>
            <person name="Bailey B.A."/>
        </authorList>
    </citation>
    <scope>NUCLEOTIDE SEQUENCE [LARGE SCALE GENOMIC DNA]</scope>
    <source>
        <strain evidence="1 2">GH-76</strain>
    </source>
</reference>
<accession>A0ABR3ENB9</accession>
<dbReference type="EMBL" id="JBAHYK010002811">
    <property type="protein sequence ID" value="KAL0564387.1"/>
    <property type="molecule type" value="Genomic_DNA"/>
</dbReference>
<comment type="caution">
    <text evidence="1">The sequence shown here is derived from an EMBL/GenBank/DDBJ whole genome shotgun (WGS) entry which is preliminary data.</text>
</comment>
<sequence>MEGQSSFFRGARNTKVGKYAQFNKAKTVLNTYNVTTRRREKQSIVPIKHNSREINPEDIIYDKLISSEDLVLHIELGPTTTTEDRSVPRLRKVKIRKEAYSAEIVQCKGRVFTVYMFKPEDREDKETLKT</sequence>
<name>A0ABR3ENB9_9AGAR</name>
<evidence type="ECO:0000313" key="2">
    <source>
        <dbReference type="Proteomes" id="UP001465976"/>
    </source>
</evidence>
<dbReference type="Proteomes" id="UP001465976">
    <property type="component" value="Unassembled WGS sequence"/>
</dbReference>
<organism evidence="1 2">
    <name type="scientific">Marasmius crinis-equi</name>
    <dbReference type="NCBI Taxonomy" id="585013"/>
    <lineage>
        <taxon>Eukaryota</taxon>
        <taxon>Fungi</taxon>
        <taxon>Dikarya</taxon>
        <taxon>Basidiomycota</taxon>
        <taxon>Agaricomycotina</taxon>
        <taxon>Agaricomycetes</taxon>
        <taxon>Agaricomycetidae</taxon>
        <taxon>Agaricales</taxon>
        <taxon>Marasmiineae</taxon>
        <taxon>Marasmiaceae</taxon>
        <taxon>Marasmius</taxon>
    </lineage>
</organism>